<evidence type="ECO:0000313" key="3">
    <source>
        <dbReference type="EMBL" id="CEL66398.1"/>
    </source>
</evidence>
<dbReference type="InParanoid" id="F0VFD2"/>
<feature type="compositionally biased region" description="Low complexity" evidence="1">
    <location>
        <begin position="125"/>
        <end position="139"/>
    </location>
</feature>
<dbReference type="EMBL" id="LN714481">
    <property type="protein sequence ID" value="CEL66398.1"/>
    <property type="molecule type" value="Genomic_DNA"/>
</dbReference>
<dbReference type="Proteomes" id="UP000007494">
    <property type="component" value="Chromosome VIIa"/>
</dbReference>
<name>F0VFD2_NEOCL</name>
<feature type="compositionally biased region" description="Basic and acidic residues" evidence="1">
    <location>
        <begin position="1"/>
        <end position="22"/>
    </location>
</feature>
<reference evidence="2" key="2">
    <citation type="submission" date="2011-03" db="EMBL/GenBank/DDBJ databases">
        <title>Comparative genomics and transcriptomics of Neospora caninum and Toxoplasma gondii.</title>
        <authorList>
            <person name="Reid A.J."/>
            <person name="Sohal A."/>
            <person name="Harris D."/>
            <person name="Quail M."/>
            <person name="Sanders M."/>
            <person name="Berriman M."/>
            <person name="Wastling J.M."/>
            <person name="Pain A."/>
        </authorList>
    </citation>
    <scope>NUCLEOTIDE SEQUENCE</scope>
    <source>
        <strain evidence="2">Liverpool</strain>
    </source>
</reference>
<dbReference type="AlphaFoldDB" id="F0VFD2"/>
<dbReference type="EMBL" id="FR823388">
    <property type="protein sequence ID" value="CBZ52426.1"/>
    <property type="molecule type" value="Genomic_DNA"/>
</dbReference>
<dbReference type="GeneID" id="13444427"/>
<organism evidence="2 4">
    <name type="scientific">Neospora caninum (strain Liverpool)</name>
    <dbReference type="NCBI Taxonomy" id="572307"/>
    <lineage>
        <taxon>Eukaryota</taxon>
        <taxon>Sar</taxon>
        <taxon>Alveolata</taxon>
        <taxon>Apicomplexa</taxon>
        <taxon>Conoidasida</taxon>
        <taxon>Coccidia</taxon>
        <taxon>Eucoccidiorida</taxon>
        <taxon>Eimeriorina</taxon>
        <taxon>Sarcocystidae</taxon>
        <taxon>Neospora</taxon>
    </lineage>
</organism>
<evidence type="ECO:0000313" key="2">
    <source>
        <dbReference type="EMBL" id="CBZ52426.1"/>
    </source>
</evidence>
<feature type="region of interest" description="Disordered" evidence="1">
    <location>
        <begin position="1"/>
        <end position="192"/>
    </location>
</feature>
<accession>F0VFD2</accession>
<dbReference type="OMA" id="PKAFLIM"/>
<dbReference type="VEuPathDB" id="ToxoDB:NCLIV_022150"/>
<evidence type="ECO:0000256" key="1">
    <source>
        <dbReference type="SAM" id="MobiDB-lite"/>
    </source>
</evidence>
<evidence type="ECO:0000313" key="4">
    <source>
        <dbReference type="Proteomes" id="UP000007494"/>
    </source>
</evidence>
<proteinExistence type="predicted"/>
<dbReference type="eggNOG" id="ENOG502QYZ0">
    <property type="taxonomic scope" value="Eukaryota"/>
</dbReference>
<reference evidence="2" key="1">
    <citation type="submission" date="2011-02" db="EMBL/GenBank/DDBJ databases">
        <authorList>
            <person name="Aslett M."/>
        </authorList>
    </citation>
    <scope>NUCLEOTIDE SEQUENCE</scope>
    <source>
        <strain evidence="2">Liverpool</strain>
    </source>
</reference>
<sequence length="372" mass="39657">MEDAKLQAIHDHLSQKKQERGSRGGLGKRSASFLNEAPPPAPEGEGHVYFSDDEGETEKKQKRRKERDAQTGPTGNSACSPSPLYAFFVRGGTLAPSVPPEQDAFAVNSKKSRRASQTSAAAEGSPALQPAAAPASSAPEKAQEGSLSSSQKKRSRKEESSPCEAKDEESEKKAQKKKKREARDAKDATDEPVRCVAAAKCDRSEAGKGSEDEKDDSSVSASLLRLAGLPLLRFSLSRAAVPPSLGSFALNAVLSALLQNEDIANGEDPKKTKQRGAEKTRFFLILGGTGLVDRVRVQSSGSDKKLKKSTLLHINGLLPLDSDGGECARLFGAFQQRHDGAEDVEVVSGSFQAASFILPKKGELAVYGFPLP</sequence>
<protein>
    <submittedName>
        <fullName evidence="2">Uncharacterized protein</fullName>
    </submittedName>
</protein>
<reference evidence="3" key="4">
    <citation type="journal article" date="2015" name="PLoS ONE">
        <title>Comprehensive Evaluation of Toxoplasma gondii VEG and Neospora caninum LIV Genomes with Tachyzoite Stage Transcriptome and Proteome Defines Novel Transcript Features.</title>
        <authorList>
            <person name="Ramaprasad A."/>
            <person name="Mourier T."/>
            <person name="Naeem R."/>
            <person name="Malas T.B."/>
            <person name="Moussa E."/>
            <person name="Panigrahi A."/>
            <person name="Vermont S.J."/>
            <person name="Otto T.D."/>
            <person name="Wastling J."/>
            <person name="Pain A."/>
        </authorList>
    </citation>
    <scope>NUCLEOTIDE SEQUENCE</scope>
    <source>
        <strain evidence="3">Liverpool</strain>
    </source>
</reference>
<feature type="compositionally biased region" description="Basic and acidic residues" evidence="1">
    <location>
        <begin position="181"/>
        <end position="192"/>
    </location>
</feature>
<feature type="compositionally biased region" description="Polar residues" evidence="1">
    <location>
        <begin position="71"/>
        <end position="80"/>
    </location>
</feature>
<reference evidence="4" key="3">
    <citation type="journal article" date="2012" name="PLoS Pathog.">
        <title>Comparative genomics of the apicomplexan parasites Toxoplasma gondii and Neospora caninum: Coccidia differing in host range and transmission strategy.</title>
        <authorList>
            <person name="Reid A.J."/>
            <person name="Vermont S.J."/>
            <person name="Cotton J.A."/>
            <person name="Harris D."/>
            <person name="Hill-Cawthorne G.A."/>
            <person name="Konen-Waisman S."/>
            <person name="Latham S.M."/>
            <person name="Mourier T."/>
            <person name="Norton R."/>
            <person name="Quail M.A."/>
            <person name="Sanders M."/>
            <person name="Shanmugam D."/>
            <person name="Sohal A."/>
            <person name="Wasmuth J.D."/>
            <person name="Brunk B."/>
            <person name="Grigg M.E."/>
            <person name="Howard J.C."/>
            <person name="Parkinson J."/>
            <person name="Roos D.S."/>
            <person name="Trees A.J."/>
            <person name="Berriman M."/>
            <person name="Pain A."/>
            <person name="Wastling J.M."/>
        </authorList>
    </citation>
    <scope>NUCLEOTIDE SEQUENCE [LARGE SCALE GENOMIC DNA]</scope>
    <source>
        <strain evidence="4">Liverpool</strain>
    </source>
</reference>
<keyword evidence="4" id="KW-1185">Reference proteome</keyword>
<dbReference type="OrthoDB" id="332366at2759"/>
<gene>
    <name evidence="3" type="ORF">BN1204_022150</name>
    <name evidence="2" type="ORF">NCLIV_022150</name>
</gene>
<dbReference type="RefSeq" id="XP_003882458.1">
    <property type="nucleotide sequence ID" value="XM_003882409.1"/>
</dbReference>